<evidence type="ECO:0000256" key="7">
    <source>
        <dbReference type="ARBA" id="ARBA00023136"/>
    </source>
</evidence>
<comment type="subcellular location">
    <subcellularLocation>
        <location evidence="1">Membrane</location>
        <topology evidence="1">Single-pass membrane protein</topology>
    </subcellularLocation>
</comment>
<accession>A0AAN9TME5</accession>
<evidence type="ECO:0000313" key="9">
    <source>
        <dbReference type="EMBL" id="KAK7601342.1"/>
    </source>
</evidence>
<proteinExistence type="inferred from homology"/>
<evidence type="ECO:0000256" key="4">
    <source>
        <dbReference type="ARBA" id="ARBA00022679"/>
    </source>
</evidence>
<evidence type="ECO:0000256" key="8">
    <source>
        <dbReference type="RuleBase" id="RU366017"/>
    </source>
</evidence>
<evidence type="ECO:0000256" key="2">
    <source>
        <dbReference type="ARBA" id="ARBA00007647"/>
    </source>
</evidence>
<name>A0AAN9TME5_9HEMI</name>
<evidence type="ECO:0000256" key="3">
    <source>
        <dbReference type="ARBA" id="ARBA00022676"/>
    </source>
</evidence>
<keyword evidence="5" id="KW-0812">Transmembrane</keyword>
<evidence type="ECO:0000256" key="1">
    <source>
        <dbReference type="ARBA" id="ARBA00004167"/>
    </source>
</evidence>
<comment type="caution">
    <text evidence="9">The sequence shown here is derived from an EMBL/GenBank/DDBJ whole genome shotgun (WGS) entry which is preliminary data.</text>
</comment>
<dbReference type="EMBL" id="JBBCAQ010000010">
    <property type="protein sequence ID" value="KAK7601342.1"/>
    <property type="molecule type" value="Genomic_DNA"/>
</dbReference>
<sequence length="424" mass="48976">MRKYQQLLLLIVSFFCFFSFLFYRHEYLKLKSVLFYLNFFGRPPISNSSCIVFRSDFKESQVHKYNFLEPRSSWTKIENHYIYSSFWEDTEDGGYVRTLAIGPISSFSNYKCRVWFEEGDIIKSAPGTFKYDLDAQSKTNKGKNSLRKYFLKCHVKNNPDRGAPYGVLWVTPSNLDNVFSPLFIKPKAFVGPVICVKPDYSGYSKTNIIEFISFYSKIGVSNFIIYDAGIQHSLFPFLESVTSRGDILQSFSVLSWNFPEKDSKLESLSIKDDCSSRTFGASKLVGIVSWNEYIIPTRGNISTLTRNAAANLINLSFNTWLCCTNFPDDKLSLRSWPLFLRKTRCIQESPQETVLINLKSYIKVRQSMNYEMPSKIVTKRRYDTCIMLPAKPLETPVLSNFTDVASHQLLLLWKTHLNTSAIFN</sequence>
<evidence type="ECO:0000313" key="10">
    <source>
        <dbReference type="Proteomes" id="UP001367676"/>
    </source>
</evidence>
<keyword evidence="4 8" id="KW-0808">Transferase</keyword>
<comment type="similarity">
    <text evidence="2 8">Belongs to the glycosyltransferase 92 family.</text>
</comment>
<organism evidence="9 10">
    <name type="scientific">Parthenolecanium corni</name>
    <dbReference type="NCBI Taxonomy" id="536013"/>
    <lineage>
        <taxon>Eukaryota</taxon>
        <taxon>Metazoa</taxon>
        <taxon>Ecdysozoa</taxon>
        <taxon>Arthropoda</taxon>
        <taxon>Hexapoda</taxon>
        <taxon>Insecta</taxon>
        <taxon>Pterygota</taxon>
        <taxon>Neoptera</taxon>
        <taxon>Paraneoptera</taxon>
        <taxon>Hemiptera</taxon>
        <taxon>Sternorrhyncha</taxon>
        <taxon>Coccoidea</taxon>
        <taxon>Coccidae</taxon>
        <taxon>Parthenolecanium</taxon>
    </lineage>
</organism>
<dbReference type="PANTHER" id="PTHR21461">
    <property type="entry name" value="GLYCOSYLTRANSFERASE FAMILY 92 PROTEIN"/>
    <property type="match status" value="1"/>
</dbReference>
<dbReference type="InterPro" id="IPR008166">
    <property type="entry name" value="Glyco_transf_92"/>
</dbReference>
<keyword evidence="6" id="KW-1133">Transmembrane helix</keyword>
<protein>
    <recommendedName>
        <fullName evidence="8">Glycosyltransferase family 92 protein</fullName>
        <ecNumber evidence="8">2.4.1.-</ecNumber>
    </recommendedName>
</protein>
<dbReference type="Pfam" id="PF01697">
    <property type="entry name" value="Glyco_transf_92"/>
    <property type="match status" value="1"/>
</dbReference>
<dbReference type="PANTHER" id="PTHR21461:SF87">
    <property type="entry name" value="GH12965P"/>
    <property type="match status" value="1"/>
</dbReference>
<dbReference type="EC" id="2.4.1.-" evidence="8"/>
<dbReference type="Proteomes" id="UP001367676">
    <property type="component" value="Unassembled WGS sequence"/>
</dbReference>
<evidence type="ECO:0000256" key="6">
    <source>
        <dbReference type="ARBA" id="ARBA00022989"/>
    </source>
</evidence>
<dbReference type="GO" id="GO:0005737">
    <property type="term" value="C:cytoplasm"/>
    <property type="evidence" value="ECO:0007669"/>
    <property type="project" value="TreeGrafter"/>
</dbReference>
<dbReference type="AlphaFoldDB" id="A0AAN9TME5"/>
<gene>
    <name evidence="9" type="ORF">V9T40_008783</name>
</gene>
<keyword evidence="10" id="KW-1185">Reference proteome</keyword>
<dbReference type="GO" id="GO:0016020">
    <property type="term" value="C:membrane"/>
    <property type="evidence" value="ECO:0007669"/>
    <property type="project" value="UniProtKB-SubCell"/>
</dbReference>
<reference evidence="9 10" key="1">
    <citation type="submission" date="2024-03" db="EMBL/GenBank/DDBJ databases">
        <title>Adaptation during the transition from Ophiocordyceps entomopathogen to insect associate is accompanied by gene loss and intensified selection.</title>
        <authorList>
            <person name="Ward C.M."/>
            <person name="Onetto C.A."/>
            <person name="Borneman A.R."/>
        </authorList>
    </citation>
    <scope>NUCLEOTIDE SEQUENCE [LARGE SCALE GENOMIC DNA]</scope>
    <source>
        <strain evidence="9">AWRI1</strain>
        <tissue evidence="9">Single Adult Female</tissue>
    </source>
</reference>
<evidence type="ECO:0000256" key="5">
    <source>
        <dbReference type="ARBA" id="ARBA00022692"/>
    </source>
</evidence>
<dbReference type="GO" id="GO:0016757">
    <property type="term" value="F:glycosyltransferase activity"/>
    <property type="evidence" value="ECO:0007669"/>
    <property type="project" value="UniProtKB-UniRule"/>
</dbReference>
<keyword evidence="7" id="KW-0472">Membrane</keyword>
<keyword evidence="3 8" id="KW-0328">Glycosyltransferase</keyword>